<evidence type="ECO:0000256" key="10">
    <source>
        <dbReference type="ARBA" id="ARBA00023034"/>
    </source>
</evidence>
<dbReference type="Proteomes" id="UP000262073">
    <property type="component" value="Chromosome"/>
</dbReference>
<reference evidence="13 14" key="1">
    <citation type="submission" date="2018-08" db="EMBL/GenBank/DDBJ databases">
        <title>Salinimonas sediminis sp. nov., a piezophilic bacterium isolated from a deep-sea sediment sample from the New Britain Trench.</title>
        <authorList>
            <person name="Cao J."/>
        </authorList>
    </citation>
    <scope>NUCLEOTIDE SEQUENCE [LARGE SCALE GENOMIC DNA]</scope>
    <source>
        <strain evidence="13 14">N102</strain>
    </source>
</reference>
<evidence type="ECO:0000256" key="5">
    <source>
        <dbReference type="ARBA" id="ARBA00022679"/>
    </source>
</evidence>
<keyword evidence="11" id="KW-0472">Membrane</keyword>
<evidence type="ECO:0000256" key="11">
    <source>
        <dbReference type="ARBA" id="ARBA00023136"/>
    </source>
</evidence>
<proteinExistence type="predicted"/>
<evidence type="ECO:0000313" key="13">
    <source>
        <dbReference type="EMBL" id="AXR05725.1"/>
    </source>
</evidence>
<keyword evidence="7" id="KW-0479">Metal-binding</keyword>
<evidence type="ECO:0000256" key="2">
    <source>
        <dbReference type="ARBA" id="ARBA00004323"/>
    </source>
</evidence>
<dbReference type="Gene3D" id="3.90.550.10">
    <property type="entry name" value="Spore Coat Polysaccharide Biosynthesis Protein SpsA, Chain A"/>
    <property type="match status" value="1"/>
</dbReference>
<keyword evidence="9" id="KW-1133">Transmembrane helix</keyword>
<gene>
    <name evidence="13" type="ORF">D0Y50_04645</name>
</gene>
<dbReference type="Pfam" id="PF03071">
    <property type="entry name" value="GNT-I"/>
    <property type="match status" value="1"/>
</dbReference>
<name>A0A346NJL8_9ALTE</name>
<keyword evidence="6" id="KW-0812">Transmembrane</keyword>
<dbReference type="UniPathway" id="UPA00378"/>
<dbReference type="AlphaFoldDB" id="A0A346NJL8"/>
<keyword evidence="8" id="KW-0735">Signal-anchor</keyword>
<comment type="subcellular location">
    <subcellularLocation>
        <location evidence="2">Golgi apparatus membrane</location>
        <topology evidence="2">Single-pass type II membrane protein</topology>
    </subcellularLocation>
</comment>
<dbReference type="GO" id="GO:0008375">
    <property type="term" value="F:acetylglucosaminyltransferase activity"/>
    <property type="evidence" value="ECO:0007669"/>
    <property type="project" value="InterPro"/>
</dbReference>
<dbReference type="InterPro" id="IPR029044">
    <property type="entry name" value="Nucleotide-diphossugar_trans"/>
</dbReference>
<dbReference type="InterPro" id="IPR004139">
    <property type="entry name" value="Glyco_trans_13"/>
</dbReference>
<sequence>MKPLAPVVLFAFNRYDHLQVTLQTLAQCELAEQSSILVYLDGPKTSADAAIQRQIVEYINSVNSFLSVEIVHRESNIGLADNIVSGLDEVMRRYGKAIVLEDDILVSSCFLRYMNDALEYYQDEPRVWHISGWNFPIESEGVPPFFLWHTVLGWGWATWSDRWKYFTREPQKCLEKWRNQDIQRFNIYGTYDFWEQVQRNATGEIKTWAVFWACTVFENNGLCLNPAKSMTTNIGFDGSGTHCKGNEFGVSPAYSGYSTVQCLPQNLTVDCQALDAVIEYTKAKNEARQDQLKHLSTALKRLMQRYAEKRLAISRLSGRRVAIFGTADISTIIATILKNQGVNIIAFLVSDAQDISAIKGLPVVPMTDWAAYFPEIIINCIEGKHYLSVSQTINKILPDVDVVYWQEL</sequence>
<evidence type="ECO:0000256" key="6">
    <source>
        <dbReference type="ARBA" id="ARBA00022692"/>
    </source>
</evidence>
<evidence type="ECO:0000256" key="7">
    <source>
        <dbReference type="ARBA" id="ARBA00022723"/>
    </source>
</evidence>
<keyword evidence="4" id="KW-0328">Glycosyltransferase</keyword>
<dbReference type="SUPFAM" id="SSF53448">
    <property type="entry name" value="Nucleotide-diphospho-sugar transferases"/>
    <property type="match status" value="1"/>
</dbReference>
<keyword evidence="14" id="KW-1185">Reference proteome</keyword>
<dbReference type="OrthoDB" id="5180856at2"/>
<protein>
    <submittedName>
        <fullName evidence="13">Sugar transferase</fullName>
    </submittedName>
</protein>
<comment type="cofactor">
    <cofactor evidence="1">
        <name>Mn(2+)</name>
        <dbReference type="ChEBI" id="CHEBI:29035"/>
    </cofactor>
</comment>
<evidence type="ECO:0000256" key="9">
    <source>
        <dbReference type="ARBA" id="ARBA00022989"/>
    </source>
</evidence>
<organism evidence="13 14">
    <name type="scientific">Salinimonas sediminis</name>
    <dbReference type="NCBI Taxonomy" id="2303538"/>
    <lineage>
        <taxon>Bacteria</taxon>
        <taxon>Pseudomonadati</taxon>
        <taxon>Pseudomonadota</taxon>
        <taxon>Gammaproteobacteria</taxon>
        <taxon>Alteromonadales</taxon>
        <taxon>Alteromonadaceae</taxon>
        <taxon>Alteromonas/Salinimonas group</taxon>
        <taxon>Salinimonas</taxon>
    </lineage>
</organism>
<accession>A0A346NJL8</accession>
<dbReference type="RefSeq" id="WP_117315736.1">
    <property type="nucleotide sequence ID" value="NZ_CP031769.1"/>
</dbReference>
<evidence type="ECO:0000256" key="3">
    <source>
        <dbReference type="ARBA" id="ARBA00004922"/>
    </source>
</evidence>
<dbReference type="GO" id="GO:0046872">
    <property type="term" value="F:metal ion binding"/>
    <property type="evidence" value="ECO:0007669"/>
    <property type="project" value="UniProtKB-KW"/>
</dbReference>
<evidence type="ECO:0000256" key="1">
    <source>
        <dbReference type="ARBA" id="ARBA00001936"/>
    </source>
</evidence>
<keyword evidence="5 13" id="KW-0808">Transferase</keyword>
<dbReference type="EMBL" id="CP031769">
    <property type="protein sequence ID" value="AXR05725.1"/>
    <property type="molecule type" value="Genomic_DNA"/>
</dbReference>
<keyword evidence="10" id="KW-0333">Golgi apparatus</keyword>
<keyword evidence="12" id="KW-0464">Manganese</keyword>
<evidence type="ECO:0000256" key="4">
    <source>
        <dbReference type="ARBA" id="ARBA00022676"/>
    </source>
</evidence>
<comment type="pathway">
    <text evidence="3">Protein modification; protein glycosylation.</text>
</comment>
<evidence type="ECO:0000313" key="14">
    <source>
        <dbReference type="Proteomes" id="UP000262073"/>
    </source>
</evidence>
<evidence type="ECO:0000256" key="8">
    <source>
        <dbReference type="ARBA" id="ARBA00022968"/>
    </source>
</evidence>
<dbReference type="KEGG" id="salm:D0Y50_04645"/>
<evidence type="ECO:0000256" key="12">
    <source>
        <dbReference type="ARBA" id="ARBA00023211"/>
    </source>
</evidence>